<feature type="binding site" evidence="6 8">
    <location>
        <position position="150"/>
    </location>
    <ligand>
        <name>substrate</name>
    </ligand>
</feature>
<dbReference type="SUPFAM" id="SSF50621">
    <property type="entry name" value="Alanine racemase C-terminal domain-like"/>
    <property type="match status" value="1"/>
</dbReference>
<dbReference type="Proteomes" id="UP001141619">
    <property type="component" value="Unassembled WGS sequence"/>
</dbReference>
<proteinExistence type="inferred from homology"/>
<dbReference type="GO" id="GO:0030632">
    <property type="term" value="P:D-alanine biosynthetic process"/>
    <property type="evidence" value="ECO:0007669"/>
    <property type="project" value="UniProtKB-UniRule"/>
</dbReference>
<comment type="catalytic activity">
    <reaction evidence="1 6">
        <text>L-alanine = D-alanine</text>
        <dbReference type="Rhea" id="RHEA:20249"/>
        <dbReference type="ChEBI" id="CHEBI:57416"/>
        <dbReference type="ChEBI" id="CHEBI:57972"/>
        <dbReference type="EC" id="5.1.1.1"/>
    </reaction>
</comment>
<dbReference type="Gene3D" id="2.40.37.10">
    <property type="entry name" value="Lyase, Ornithine Decarboxylase, Chain A, domain 1"/>
    <property type="match status" value="1"/>
</dbReference>
<evidence type="ECO:0000256" key="7">
    <source>
        <dbReference type="PIRSR" id="PIRSR600821-50"/>
    </source>
</evidence>
<name>A0A9X3TY45_9PROT</name>
<dbReference type="InterPro" id="IPR000821">
    <property type="entry name" value="Ala_racemase"/>
</dbReference>
<dbReference type="GO" id="GO:0005829">
    <property type="term" value="C:cytosol"/>
    <property type="evidence" value="ECO:0007669"/>
    <property type="project" value="TreeGrafter"/>
</dbReference>
<dbReference type="PANTHER" id="PTHR30511">
    <property type="entry name" value="ALANINE RACEMASE"/>
    <property type="match status" value="1"/>
</dbReference>
<organism evidence="10 11">
    <name type="scientific">Govanella unica</name>
    <dbReference type="NCBI Taxonomy" id="2975056"/>
    <lineage>
        <taxon>Bacteria</taxon>
        <taxon>Pseudomonadati</taxon>
        <taxon>Pseudomonadota</taxon>
        <taxon>Alphaproteobacteria</taxon>
        <taxon>Emcibacterales</taxon>
        <taxon>Govanellaceae</taxon>
        <taxon>Govanella</taxon>
    </lineage>
</organism>
<dbReference type="PANTHER" id="PTHR30511:SF0">
    <property type="entry name" value="ALANINE RACEMASE, CATABOLIC-RELATED"/>
    <property type="match status" value="1"/>
</dbReference>
<comment type="cofactor">
    <cofactor evidence="2 6 7">
        <name>pyridoxal 5'-phosphate</name>
        <dbReference type="ChEBI" id="CHEBI:597326"/>
    </cofactor>
</comment>
<dbReference type="Pfam" id="PF00842">
    <property type="entry name" value="Ala_racemase_C"/>
    <property type="match status" value="1"/>
</dbReference>
<gene>
    <name evidence="10" type="primary">alr</name>
    <name evidence="10" type="ORF">NYP16_09260</name>
</gene>
<evidence type="ECO:0000256" key="4">
    <source>
        <dbReference type="ARBA" id="ARBA00022898"/>
    </source>
</evidence>
<evidence type="ECO:0000259" key="9">
    <source>
        <dbReference type="SMART" id="SM01005"/>
    </source>
</evidence>
<comment type="similarity">
    <text evidence="6">Belongs to the alanine racemase family.</text>
</comment>
<dbReference type="Pfam" id="PF01168">
    <property type="entry name" value="Ala_racemase_N"/>
    <property type="match status" value="1"/>
</dbReference>
<dbReference type="Gene3D" id="3.20.20.10">
    <property type="entry name" value="Alanine racemase"/>
    <property type="match status" value="1"/>
</dbReference>
<feature type="active site" description="Proton acceptor; specific for D-alanine" evidence="6">
    <location>
        <position position="51"/>
    </location>
</feature>
<protein>
    <recommendedName>
        <fullName evidence="3 6">Alanine racemase</fullName>
        <ecNumber evidence="3 6">5.1.1.1</ecNumber>
    </recommendedName>
</protein>
<feature type="binding site" evidence="6 8">
    <location>
        <position position="318"/>
    </location>
    <ligand>
        <name>substrate</name>
    </ligand>
</feature>
<dbReference type="EMBL" id="JANWOI010000003">
    <property type="protein sequence ID" value="MDA5194136.1"/>
    <property type="molecule type" value="Genomic_DNA"/>
</dbReference>
<evidence type="ECO:0000256" key="5">
    <source>
        <dbReference type="ARBA" id="ARBA00023235"/>
    </source>
</evidence>
<dbReference type="CDD" id="cd00430">
    <property type="entry name" value="PLPDE_III_AR"/>
    <property type="match status" value="1"/>
</dbReference>
<keyword evidence="4 6" id="KW-0663">Pyridoxal phosphate</keyword>
<feature type="modified residue" description="N6-(pyridoxal phosphate)lysine" evidence="6 7">
    <location>
        <position position="51"/>
    </location>
</feature>
<dbReference type="NCBIfam" id="TIGR00492">
    <property type="entry name" value="alr"/>
    <property type="match status" value="1"/>
</dbReference>
<evidence type="ECO:0000256" key="8">
    <source>
        <dbReference type="PIRSR" id="PIRSR600821-52"/>
    </source>
</evidence>
<dbReference type="AlphaFoldDB" id="A0A9X3TY45"/>
<dbReference type="EC" id="5.1.1.1" evidence="3 6"/>
<evidence type="ECO:0000313" key="11">
    <source>
        <dbReference type="Proteomes" id="UP001141619"/>
    </source>
</evidence>
<sequence>MAGKLSLRSAGVETDEIGALSRLVIDVGAIRENYRMLRARVAPASIAAVVKADCYGLGAVQIVPVLYADGCRHFFVAQLAEGLAIRGSLPEDAEIYILNGLAPGAEAACAAAGLVPVLNGRDQLDRWGAWARGLGLSLPAVLQLDSGMSRLGLSPAEVAALTPAALAGLDIRLVMSHLACADEPEHPANRAQLAGFEALRARLPAAPASFANSAGIFLGADYHYDLARPGAALYGLAPVAGQPNPMLPVVRLEAQVIQIRDIPAGAFVGYGASFVADKVTRVATISLGYADGWPRHLSNCGAAYIKGQRLPILGRVSMDSITLDVSEVAADALRAGDFVELLGASQAADDVARDAGTNGYEILTSLGRRHHRVYEM</sequence>
<dbReference type="PRINTS" id="PR00992">
    <property type="entry name" value="ALARACEMASE"/>
</dbReference>
<reference evidence="10" key="1">
    <citation type="submission" date="2022-08" db="EMBL/GenBank/DDBJ databases">
        <authorList>
            <person name="Vandamme P."/>
            <person name="Hettiarachchi A."/>
            <person name="Peeters C."/>
            <person name="Cnockaert M."/>
            <person name="Carlier A."/>
        </authorList>
    </citation>
    <scope>NUCLEOTIDE SEQUENCE</scope>
    <source>
        <strain evidence="10">LMG 31809</strain>
    </source>
</reference>
<dbReference type="SUPFAM" id="SSF51419">
    <property type="entry name" value="PLP-binding barrel"/>
    <property type="match status" value="1"/>
</dbReference>
<evidence type="ECO:0000256" key="2">
    <source>
        <dbReference type="ARBA" id="ARBA00001933"/>
    </source>
</evidence>
<keyword evidence="5 6" id="KW-0413">Isomerase</keyword>
<dbReference type="InterPro" id="IPR009006">
    <property type="entry name" value="Ala_racemase/Decarboxylase_C"/>
</dbReference>
<dbReference type="RefSeq" id="WP_274943840.1">
    <property type="nucleotide sequence ID" value="NZ_JANWOI010000003.1"/>
</dbReference>
<feature type="active site" description="Proton acceptor; specific for L-alanine" evidence="6">
    <location>
        <position position="270"/>
    </location>
</feature>
<dbReference type="HAMAP" id="MF_01201">
    <property type="entry name" value="Ala_racemase"/>
    <property type="match status" value="1"/>
</dbReference>
<comment type="function">
    <text evidence="6">Catalyzes the interconversion of L-alanine and D-alanine. May also act on other amino acids.</text>
</comment>
<evidence type="ECO:0000313" key="10">
    <source>
        <dbReference type="EMBL" id="MDA5194136.1"/>
    </source>
</evidence>
<dbReference type="GO" id="GO:0008784">
    <property type="term" value="F:alanine racemase activity"/>
    <property type="evidence" value="ECO:0007669"/>
    <property type="project" value="UniProtKB-UniRule"/>
</dbReference>
<evidence type="ECO:0000256" key="1">
    <source>
        <dbReference type="ARBA" id="ARBA00000316"/>
    </source>
</evidence>
<dbReference type="InterPro" id="IPR011079">
    <property type="entry name" value="Ala_racemase_C"/>
</dbReference>
<dbReference type="GO" id="GO:0030170">
    <property type="term" value="F:pyridoxal phosphate binding"/>
    <property type="evidence" value="ECO:0007669"/>
    <property type="project" value="UniProtKB-UniRule"/>
</dbReference>
<comment type="pathway">
    <text evidence="6">Amino-acid biosynthesis; D-alanine biosynthesis; D-alanine from L-alanine: step 1/1.</text>
</comment>
<reference evidence="10" key="2">
    <citation type="journal article" date="2023" name="Syst. Appl. Microbiol.">
        <title>Govania unica gen. nov., sp. nov., a rare biosphere bacterium that represents a novel family in the class Alphaproteobacteria.</title>
        <authorList>
            <person name="Vandamme P."/>
            <person name="Peeters C."/>
            <person name="Hettiarachchi A."/>
            <person name="Cnockaert M."/>
            <person name="Carlier A."/>
        </authorList>
    </citation>
    <scope>NUCLEOTIDE SEQUENCE</scope>
    <source>
        <strain evidence="10">LMG 31809</strain>
    </source>
</reference>
<keyword evidence="11" id="KW-1185">Reference proteome</keyword>
<comment type="caution">
    <text evidence="10">The sequence shown here is derived from an EMBL/GenBank/DDBJ whole genome shotgun (WGS) entry which is preliminary data.</text>
</comment>
<accession>A0A9X3TY45</accession>
<dbReference type="SMART" id="SM01005">
    <property type="entry name" value="Ala_racemase_C"/>
    <property type="match status" value="1"/>
</dbReference>
<evidence type="ECO:0000256" key="6">
    <source>
        <dbReference type="HAMAP-Rule" id="MF_01201"/>
    </source>
</evidence>
<dbReference type="InterPro" id="IPR001608">
    <property type="entry name" value="Ala_racemase_N"/>
</dbReference>
<evidence type="ECO:0000256" key="3">
    <source>
        <dbReference type="ARBA" id="ARBA00013089"/>
    </source>
</evidence>
<feature type="domain" description="Alanine racemase C-terminal" evidence="9">
    <location>
        <begin position="249"/>
        <end position="375"/>
    </location>
</feature>
<dbReference type="InterPro" id="IPR029066">
    <property type="entry name" value="PLP-binding_barrel"/>
</dbReference>